<dbReference type="Gene3D" id="2.20.25.10">
    <property type="match status" value="1"/>
</dbReference>
<dbReference type="SUPFAM" id="SSF57783">
    <property type="entry name" value="Zinc beta-ribbon"/>
    <property type="match status" value="1"/>
</dbReference>
<dbReference type="Proteomes" id="UP000009082">
    <property type="component" value="Unassembled WGS sequence"/>
</dbReference>
<dbReference type="KEGG" id="nce:NCER_100160"/>
<dbReference type="AlphaFoldDB" id="C4V6W3"/>
<dbReference type="PROSITE" id="PS51133">
    <property type="entry name" value="ZF_TFIIS_2"/>
    <property type="match status" value="1"/>
</dbReference>
<evidence type="ECO:0000313" key="12">
    <source>
        <dbReference type="Proteomes" id="UP000009082"/>
    </source>
</evidence>
<evidence type="ECO:0000256" key="1">
    <source>
        <dbReference type="ARBA" id="ARBA00004604"/>
    </source>
</evidence>
<evidence type="ECO:0000256" key="5">
    <source>
        <dbReference type="ARBA" id="ARBA00022833"/>
    </source>
</evidence>
<feature type="binding site" evidence="8">
    <location>
        <position position="98"/>
    </location>
    <ligand>
        <name>Zn(2+)</name>
        <dbReference type="ChEBI" id="CHEBI:29105"/>
        <label>2</label>
    </ligand>
</feature>
<evidence type="ECO:0000256" key="3">
    <source>
        <dbReference type="ARBA" id="ARBA00022723"/>
    </source>
</evidence>
<comment type="function">
    <text evidence="7">DNA-dependent RNA polymerase catalyzes the transcription of DNA into RNA using the four ribonucleoside triphosphates as substrates.</text>
</comment>
<feature type="binding site" evidence="8">
    <location>
        <position position="14"/>
    </location>
    <ligand>
        <name>Zn(2+)</name>
        <dbReference type="ChEBI" id="CHEBI:29105"/>
        <label>1</label>
    </ligand>
</feature>
<comment type="similarity">
    <text evidence="7">Belongs to the archaeal rpoM/eukaryotic RPA12/RPB9/RPC11 RNA polymerase family.</text>
</comment>
<dbReference type="PANTHER" id="PTHR11239:SF14">
    <property type="entry name" value="DNA-DIRECTED RNA POLYMERASE I SUBUNIT RPA12"/>
    <property type="match status" value="1"/>
</dbReference>
<keyword evidence="2 7" id="KW-0240">DNA-directed RNA polymerase</keyword>
<dbReference type="PANTHER" id="PTHR11239">
    <property type="entry name" value="DNA-DIRECTED RNA POLYMERASE"/>
    <property type="match status" value="1"/>
</dbReference>
<dbReference type="PIRSF" id="PIRSF005586">
    <property type="entry name" value="RNApol_RpoM"/>
    <property type="match status" value="1"/>
</dbReference>
<proteinExistence type="inferred from homology"/>
<feature type="domain" description="TFIIS-type" evidence="10">
    <location>
        <begin position="66"/>
        <end position="105"/>
    </location>
</feature>
<feature type="binding site" evidence="8">
    <location>
        <position position="73"/>
    </location>
    <ligand>
        <name>Zn(2+)</name>
        <dbReference type="ChEBI" id="CHEBI:29105"/>
        <label>2</label>
    </ligand>
</feature>
<feature type="binding site" evidence="8">
    <location>
        <position position="100"/>
    </location>
    <ligand>
        <name>Zn(2+)</name>
        <dbReference type="ChEBI" id="CHEBI:29105"/>
        <label>2</label>
    </ligand>
</feature>
<dbReference type="VEuPathDB" id="MicrosporidiaDB:NCER_100160"/>
<dbReference type="InterPro" id="IPR012164">
    <property type="entry name" value="Rpa12/Rpb9/Rpc10/TFS"/>
</dbReference>
<keyword evidence="4 9" id="KW-0863">Zinc-finger</keyword>
<dbReference type="GO" id="GO:0003899">
    <property type="term" value="F:DNA-directed RNA polymerase activity"/>
    <property type="evidence" value="ECO:0007669"/>
    <property type="project" value="InterPro"/>
</dbReference>
<reference evidence="12" key="1">
    <citation type="journal article" date="2009" name="PLoS Pathog.">
        <title>Genomic analyses of the microsporidian Nosema ceranae, an emergent pathogen of honey bees.</title>
        <authorList>
            <person name="Cornman R.S."/>
            <person name="Chen Y.P."/>
            <person name="Schatz M.C."/>
            <person name="Street C."/>
            <person name="Zhao Y."/>
            <person name="Desany B."/>
            <person name="Egholm M."/>
            <person name="Hutchison S."/>
            <person name="Pettis J.S."/>
            <person name="Lipkin W.I."/>
            <person name="Evans J.D."/>
        </authorList>
    </citation>
    <scope>NUCLEOTIDE SEQUENCE [LARGE SCALE GENOMIC DNA]</scope>
    <source>
        <strain evidence="12">BRL01</strain>
    </source>
</reference>
<evidence type="ECO:0000256" key="6">
    <source>
        <dbReference type="ARBA" id="ARBA00023242"/>
    </source>
</evidence>
<evidence type="ECO:0000313" key="11">
    <source>
        <dbReference type="EMBL" id="EEQ83029.1"/>
    </source>
</evidence>
<dbReference type="InterPro" id="IPR034004">
    <property type="entry name" value="Zn_ribbon_RPA12_C"/>
</dbReference>
<dbReference type="SMART" id="SM00440">
    <property type="entry name" value="ZnF_C2C2"/>
    <property type="match status" value="1"/>
</dbReference>
<dbReference type="STRING" id="578460.C4V6W3"/>
<evidence type="ECO:0000259" key="10">
    <source>
        <dbReference type="PROSITE" id="PS51133"/>
    </source>
</evidence>
<comment type="subcellular location">
    <subcellularLocation>
        <location evidence="1">Nucleus</location>
        <location evidence="1">Nucleolus</location>
    </subcellularLocation>
</comment>
<feature type="binding site" evidence="8">
    <location>
        <position position="32"/>
    </location>
    <ligand>
        <name>Zn(2+)</name>
        <dbReference type="ChEBI" id="CHEBI:29105"/>
        <label>1</label>
    </ligand>
</feature>
<evidence type="ECO:0000256" key="7">
    <source>
        <dbReference type="PIRNR" id="PIRNR005586"/>
    </source>
</evidence>
<dbReference type="GO" id="GO:0008270">
    <property type="term" value="F:zinc ion binding"/>
    <property type="evidence" value="ECO:0007669"/>
    <property type="project" value="UniProtKB-KW"/>
</dbReference>
<dbReference type="OrthoDB" id="10056816at2759"/>
<keyword evidence="3 8" id="KW-0479">Metal-binding</keyword>
<feature type="binding site" evidence="8">
    <location>
        <position position="70"/>
    </location>
    <ligand>
        <name>Zn(2+)</name>
        <dbReference type="ChEBI" id="CHEBI:29105"/>
        <label>2</label>
    </ligand>
</feature>
<dbReference type="GO" id="GO:0003676">
    <property type="term" value="F:nucleic acid binding"/>
    <property type="evidence" value="ECO:0007669"/>
    <property type="project" value="InterPro"/>
</dbReference>
<dbReference type="GO" id="GO:0006363">
    <property type="term" value="P:termination of RNA polymerase I transcription"/>
    <property type="evidence" value="ECO:0007669"/>
    <property type="project" value="TreeGrafter"/>
</dbReference>
<keyword evidence="7" id="KW-0804">Transcription</keyword>
<feature type="binding site" evidence="8">
    <location>
        <position position="29"/>
    </location>
    <ligand>
        <name>Zn(2+)</name>
        <dbReference type="ChEBI" id="CHEBI:29105"/>
        <label>1</label>
    </ligand>
</feature>
<evidence type="ECO:0000256" key="9">
    <source>
        <dbReference type="PIRSR" id="PIRSR005586-2"/>
    </source>
</evidence>
<feature type="zinc finger region" description="C4-type" evidence="9">
    <location>
        <begin position="12"/>
        <end position="32"/>
    </location>
</feature>
<dbReference type="CDD" id="cd10507">
    <property type="entry name" value="Zn-ribbon_RPA12"/>
    <property type="match status" value="1"/>
</dbReference>
<dbReference type="InterPro" id="IPR001222">
    <property type="entry name" value="Znf_TFIIS"/>
</dbReference>
<evidence type="ECO:0000256" key="4">
    <source>
        <dbReference type="ARBA" id="ARBA00022771"/>
    </source>
</evidence>
<evidence type="ECO:0000256" key="2">
    <source>
        <dbReference type="ARBA" id="ARBA00022478"/>
    </source>
</evidence>
<gene>
    <name evidence="11" type="ORF">NCER_100160</name>
</gene>
<dbReference type="HOGENOM" id="CLU_093932_1_2_1"/>
<dbReference type="GO" id="GO:0005736">
    <property type="term" value="C:RNA polymerase I complex"/>
    <property type="evidence" value="ECO:0007669"/>
    <property type="project" value="TreeGrafter"/>
</dbReference>
<sequence length="108" mass="12214">MKISFIFIPMFCKCGTIITVEKDSSEIKCVRCSAILDTSHLDTVVMQKTFKIEEEVELKEVKGAKIKYQCPGCNAEEMMYNTAQLRSADEGQTVFYTCDCGYKLTVQS</sequence>
<dbReference type="FunCoup" id="C4V6W3">
    <property type="interactions" value="170"/>
</dbReference>
<dbReference type="Pfam" id="PF01096">
    <property type="entry name" value="Zn_ribbon_TFIIS"/>
    <property type="match status" value="1"/>
</dbReference>
<keyword evidence="5 8" id="KW-0862">Zinc</keyword>
<dbReference type="EMBL" id="ACOL01000006">
    <property type="protein sequence ID" value="EEQ83029.1"/>
    <property type="molecule type" value="Genomic_DNA"/>
</dbReference>
<organism evidence="12">
    <name type="scientific">Vairimorpha ceranae (strain BRL01)</name>
    <name type="common">Microsporidian parasite</name>
    <name type="synonym">Nosema ceranae</name>
    <dbReference type="NCBI Taxonomy" id="578460"/>
    <lineage>
        <taxon>Eukaryota</taxon>
        <taxon>Fungi</taxon>
        <taxon>Fungi incertae sedis</taxon>
        <taxon>Microsporidia</taxon>
        <taxon>Nosematidae</taxon>
        <taxon>Vairimorpha</taxon>
    </lineage>
</organism>
<keyword evidence="6 7" id="KW-0539">Nucleus</keyword>
<dbReference type="OMA" id="MYNTAQL"/>
<protein>
    <recommendedName>
        <fullName evidence="7">DNA-directed RNA polymerase subunit</fullName>
    </recommendedName>
</protein>
<name>C4V6W3_VAIC1</name>
<dbReference type="InParanoid" id="C4V6W3"/>
<evidence type="ECO:0000256" key="8">
    <source>
        <dbReference type="PIRSR" id="PIRSR005586-1"/>
    </source>
</evidence>
<feature type="binding site" evidence="8">
    <location>
        <position position="12"/>
    </location>
    <ligand>
        <name>Zn(2+)</name>
        <dbReference type="ChEBI" id="CHEBI:29105"/>
        <label>1</label>
    </ligand>
</feature>
<accession>C4V6W3</accession>